<dbReference type="PANTHER" id="PTHR48075">
    <property type="entry name" value="3-HYDROXYACYL-COA DEHYDROGENASE FAMILY PROTEIN"/>
    <property type="match status" value="1"/>
</dbReference>
<comment type="caution">
    <text evidence="6">The sequence shown here is derived from an EMBL/GenBank/DDBJ whole genome shotgun (WGS) entry which is preliminary data.</text>
</comment>
<dbReference type="OrthoDB" id="9771883at2"/>
<evidence type="ECO:0000256" key="1">
    <source>
        <dbReference type="ARBA" id="ARBA00005086"/>
    </source>
</evidence>
<comment type="pathway">
    <text evidence="1">Lipid metabolism; butanoate metabolism.</text>
</comment>
<feature type="domain" description="3-hydroxyacyl-CoA dehydrogenase C-terminal" evidence="4">
    <location>
        <begin position="181"/>
        <end position="246"/>
    </location>
</feature>
<keyword evidence="3" id="KW-0560">Oxidoreductase</keyword>
<dbReference type="SUPFAM" id="SSF48179">
    <property type="entry name" value="6-phosphogluconate dehydrogenase C-terminal domain-like"/>
    <property type="match status" value="1"/>
</dbReference>
<dbReference type="GO" id="GO:0006631">
    <property type="term" value="P:fatty acid metabolic process"/>
    <property type="evidence" value="ECO:0007669"/>
    <property type="project" value="InterPro"/>
</dbReference>
<dbReference type="RefSeq" id="WP_132170010.1">
    <property type="nucleotide sequence ID" value="NZ_SMKX01000061.1"/>
</dbReference>
<dbReference type="InterPro" id="IPR008927">
    <property type="entry name" value="6-PGluconate_DH-like_C_sf"/>
</dbReference>
<dbReference type="PROSITE" id="PS00067">
    <property type="entry name" value="3HCDH"/>
    <property type="match status" value="1"/>
</dbReference>
<evidence type="ECO:0000259" key="5">
    <source>
        <dbReference type="Pfam" id="PF02737"/>
    </source>
</evidence>
<organism evidence="6 7">
    <name type="scientific">Kribbella antibiotica</name>
    <dbReference type="NCBI Taxonomy" id="190195"/>
    <lineage>
        <taxon>Bacteria</taxon>
        <taxon>Bacillati</taxon>
        <taxon>Actinomycetota</taxon>
        <taxon>Actinomycetes</taxon>
        <taxon>Propionibacteriales</taxon>
        <taxon>Kribbellaceae</taxon>
        <taxon>Kribbella</taxon>
    </lineage>
</organism>
<evidence type="ECO:0000313" key="7">
    <source>
        <dbReference type="Proteomes" id="UP000295124"/>
    </source>
</evidence>
<proteinExistence type="inferred from homology"/>
<feature type="domain" description="3-hydroxyacyl-CoA dehydrogenase NAD binding" evidence="5">
    <location>
        <begin position="3"/>
        <end position="178"/>
    </location>
</feature>
<dbReference type="SUPFAM" id="SSF51735">
    <property type="entry name" value="NAD(P)-binding Rossmann-fold domains"/>
    <property type="match status" value="1"/>
</dbReference>
<dbReference type="AlphaFoldDB" id="A0A4R4ZIV4"/>
<name>A0A4R4ZIV4_9ACTN</name>
<dbReference type="InterPro" id="IPR006108">
    <property type="entry name" value="3HC_DH_C"/>
</dbReference>
<dbReference type="Gene3D" id="3.40.50.720">
    <property type="entry name" value="NAD(P)-binding Rossmann-like Domain"/>
    <property type="match status" value="1"/>
</dbReference>
<dbReference type="InterPro" id="IPR006180">
    <property type="entry name" value="3-OHacyl-CoA_DH_CS"/>
</dbReference>
<keyword evidence="7" id="KW-1185">Reference proteome</keyword>
<dbReference type="InterPro" id="IPR013328">
    <property type="entry name" value="6PGD_dom2"/>
</dbReference>
<dbReference type="InterPro" id="IPR006176">
    <property type="entry name" value="3-OHacyl-CoA_DH_NAD-bd"/>
</dbReference>
<dbReference type="Proteomes" id="UP000295124">
    <property type="component" value="Unassembled WGS sequence"/>
</dbReference>
<comment type="similarity">
    <text evidence="2">Belongs to the 3-hydroxyacyl-CoA dehydrogenase family.</text>
</comment>
<evidence type="ECO:0000256" key="2">
    <source>
        <dbReference type="ARBA" id="ARBA00009463"/>
    </source>
</evidence>
<gene>
    <name evidence="6" type="ORF">E1263_21220</name>
</gene>
<dbReference type="GO" id="GO:0016616">
    <property type="term" value="F:oxidoreductase activity, acting on the CH-OH group of donors, NAD or NADP as acceptor"/>
    <property type="evidence" value="ECO:0007669"/>
    <property type="project" value="InterPro"/>
</dbReference>
<dbReference type="GO" id="GO:0070403">
    <property type="term" value="F:NAD+ binding"/>
    <property type="evidence" value="ECO:0007669"/>
    <property type="project" value="InterPro"/>
</dbReference>
<dbReference type="Pfam" id="PF02737">
    <property type="entry name" value="3HCDH_N"/>
    <property type="match status" value="1"/>
</dbReference>
<evidence type="ECO:0000313" key="6">
    <source>
        <dbReference type="EMBL" id="TDD57986.1"/>
    </source>
</evidence>
<evidence type="ECO:0000256" key="3">
    <source>
        <dbReference type="ARBA" id="ARBA00023002"/>
    </source>
</evidence>
<evidence type="ECO:0000259" key="4">
    <source>
        <dbReference type="Pfam" id="PF00725"/>
    </source>
</evidence>
<accession>A0A4R4ZIV4</accession>
<dbReference type="Pfam" id="PF00725">
    <property type="entry name" value="3HCDH"/>
    <property type="match status" value="1"/>
</dbReference>
<dbReference type="InterPro" id="IPR036291">
    <property type="entry name" value="NAD(P)-bd_dom_sf"/>
</dbReference>
<dbReference type="PANTHER" id="PTHR48075:SF5">
    <property type="entry name" value="3-HYDROXYBUTYRYL-COA DEHYDROGENASE"/>
    <property type="match status" value="1"/>
</dbReference>
<dbReference type="Gene3D" id="1.10.1040.10">
    <property type="entry name" value="N-(1-d-carboxylethyl)-l-norvaline Dehydrogenase, domain 2"/>
    <property type="match status" value="1"/>
</dbReference>
<reference evidence="6 7" key="1">
    <citation type="submission" date="2019-03" db="EMBL/GenBank/DDBJ databases">
        <title>Draft genome sequences of novel Actinobacteria.</title>
        <authorList>
            <person name="Sahin N."/>
            <person name="Ay H."/>
            <person name="Saygin H."/>
        </authorList>
    </citation>
    <scope>NUCLEOTIDE SEQUENCE [LARGE SCALE GENOMIC DNA]</scope>
    <source>
        <strain evidence="6 7">JCM 13523</strain>
    </source>
</reference>
<sequence length="308" mass="32173">MRATIVGGGVIGVSWAGLMAAYGIDVVISDPAPGIEDVVHAGLAELIPSLADLGLPTAALADRITFEPDLARAVAGTDVIQENGPERLDLKHQIWSTIEAHAPAHALFLTSTSGIPATDIATALQSPERLVVGHPFNPPHLIPLVEVVPGRQTAPEAVAAAVDFYRSLGKKPIVLAKEVPGFVANRLQAAIFRECVHLVAEGVVTEQQLDEVVTSSLGQRWAVSGPFLSFHLGGGPGGLPHFLEHLGPGLQKRWGQLGTPDLDAATNALLSEQAANFGGTIAELAEARDKAQIALMKALGTAPSEENK</sequence>
<protein>
    <submittedName>
        <fullName evidence="6">Hydroxylacyl-CoA dehydrogenase</fullName>
    </submittedName>
</protein>
<dbReference type="EMBL" id="SMKX01000061">
    <property type="protein sequence ID" value="TDD57986.1"/>
    <property type="molecule type" value="Genomic_DNA"/>
</dbReference>